<evidence type="ECO:0000256" key="5">
    <source>
        <dbReference type="ARBA" id="ARBA00022764"/>
    </source>
</evidence>
<evidence type="ECO:0000313" key="7">
    <source>
        <dbReference type="Proteomes" id="UP000283786"/>
    </source>
</evidence>
<comment type="similarity">
    <text evidence="2">Belongs to the bacterial solute-binding protein 1 family.</text>
</comment>
<dbReference type="InterPro" id="IPR006311">
    <property type="entry name" value="TAT_signal"/>
</dbReference>
<comment type="subcellular location">
    <subcellularLocation>
        <location evidence="1">Periplasm</location>
    </subcellularLocation>
</comment>
<evidence type="ECO:0000313" key="6">
    <source>
        <dbReference type="EMBL" id="QPM90880.1"/>
    </source>
</evidence>
<reference evidence="6 7" key="1">
    <citation type="submission" date="2020-08" db="EMBL/GenBank/DDBJ databases">
        <title>Genome sequence of Rhodobacteraceae bacterium Lw-13e.</title>
        <authorList>
            <person name="Poehlein A."/>
            <person name="Wolter L."/>
            <person name="Daniel R."/>
            <person name="Brinkhoff T."/>
        </authorList>
    </citation>
    <scope>NUCLEOTIDE SEQUENCE [LARGE SCALE GENOMIC DNA]</scope>
    <source>
        <strain evidence="6 7">Lw-13e</strain>
    </source>
</reference>
<sequence length="354" mass="38684">MTGKTRLPMTRRRLLQTGAASGAFVLGAPYIRDAKAAEDVLYVNTWGGSWEENARKYLFDPFTADTGVEIRTVSPVSMAKLAAQKRSGAYEFDVTTLGVAQLAQAAQAGLIAMAEDNIKEGEVFEGGVINGGVASHAFGNNIVYRNDTFGEAGPQSWAEFWDTETFPGDRSLQNYPARVLAFALMADGVPKDELFPYDLDRAFASLDKIKPSVVNWWTQGPQSTQMIRDQEVEMIGMWPAYAQSAIDDGAEATIVWNECLVDTAFWVVAEGTPREALAWEFVKSAVKAERVGPFAVNAGTGPVNPAALDYISPDVLHRLPTAPQYKDLVVWLSAPGIADQLDEMNSRFADWLLS</sequence>
<dbReference type="AlphaFoldDB" id="A0A418SL29"/>
<dbReference type="SUPFAM" id="SSF53850">
    <property type="entry name" value="Periplasmic binding protein-like II"/>
    <property type="match status" value="1"/>
</dbReference>
<dbReference type="OrthoDB" id="7811527at2"/>
<dbReference type="EMBL" id="CP060436">
    <property type="protein sequence ID" value="QPM90880.1"/>
    <property type="molecule type" value="Genomic_DNA"/>
</dbReference>
<dbReference type="Gene3D" id="3.40.190.10">
    <property type="entry name" value="Periplasmic binding protein-like II"/>
    <property type="match status" value="2"/>
</dbReference>
<keyword evidence="3" id="KW-0813">Transport</keyword>
<dbReference type="Pfam" id="PF13416">
    <property type="entry name" value="SBP_bac_8"/>
    <property type="match status" value="1"/>
</dbReference>
<dbReference type="GO" id="GO:0015888">
    <property type="term" value="P:thiamine transport"/>
    <property type="evidence" value="ECO:0007669"/>
    <property type="project" value="TreeGrafter"/>
</dbReference>
<evidence type="ECO:0000256" key="2">
    <source>
        <dbReference type="ARBA" id="ARBA00008520"/>
    </source>
</evidence>
<evidence type="ECO:0000256" key="1">
    <source>
        <dbReference type="ARBA" id="ARBA00004418"/>
    </source>
</evidence>
<dbReference type="PANTHER" id="PTHR30006">
    <property type="entry name" value="THIAMINE-BINDING PERIPLASMIC PROTEIN-RELATED"/>
    <property type="match status" value="1"/>
</dbReference>
<proteinExistence type="inferred from homology"/>
<dbReference type="GO" id="GO:0030288">
    <property type="term" value="C:outer membrane-bounded periplasmic space"/>
    <property type="evidence" value="ECO:0007669"/>
    <property type="project" value="TreeGrafter"/>
</dbReference>
<dbReference type="RefSeq" id="WP_119837757.1">
    <property type="nucleotide sequence ID" value="NZ_CP060436.1"/>
</dbReference>
<dbReference type="GO" id="GO:0030976">
    <property type="term" value="F:thiamine pyrophosphate binding"/>
    <property type="evidence" value="ECO:0007669"/>
    <property type="project" value="TreeGrafter"/>
</dbReference>
<keyword evidence="5" id="KW-0574">Periplasm</keyword>
<accession>A0A418SL29</accession>
<gene>
    <name evidence="6" type="ORF">PSAL_021220</name>
</gene>
<dbReference type="PROSITE" id="PS51318">
    <property type="entry name" value="TAT"/>
    <property type="match status" value="1"/>
</dbReference>
<dbReference type="Proteomes" id="UP000283786">
    <property type="component" value="Chromosome"/>
</dbReference>
<dbReference type="KEGG" id="palw:PSAL_021220"/>
<protein>
    <submittedName>
        <fullName evidence="6">Uncharacterized protein</fullName>
    </submittedName>
</protein>
<evidence type="ECO:0000256" key="4">
    <source>
        <dbReference type="ARBA" id="ARBA00022729"/>
    </source>
</evidence>
<keyword evidence="4" id="KW-0732">Signal</keyword>
<name>A0A418SL29_9RHOB</name>
<dbReference type="GO" id="GO:0030975">
    <property type="term" value="F:thiamine binding"/>
    <property type="evidence" value="ECO:0007669"/>
    <property type="project" value="TreeGrafter"/>
</dbReference>
<dbReference type="InterPro" id="IPR006059">
    <property type="entry name" value="SBP"/>
</dbReference>
<organism evidence="6 7">
    <name type="scientific">Pseudooceanicola algae</name>
    <dbReference type="NCBI Taxonomy" id="1537215"/>
    <lineage>
        <taxon>Bacteria</taxon>
        <taxon>Pseudomonadati</taxon>
        <taxon>Pseudomonadota</taxon>
        <taxon>Alphaproteobacteria</taxon>
        <taxon>Rhodobacterales</taxon>
        <taxon>Paracoccaceae</taxon>
        <taxon>Pseudooceanicola</taxon>
    </lineage>
</organism>
<keyword evidence="7" id="KW-1185">Reference proteome</keyword>
<evidence type="ECO:0000256" key="3">
    <source>
        <dbReference type="ARBA" id="ARBA00022448"/>
    </source>
</evidence>
<dbReference type="PANTHER" id="PTHR30006:SF3">
    <property type="entry name" value="THIAMINE-BINDING PERIPLASMIC PROTEIN"/>
    <property type="match status" value="1"/>
</dbReference>